<gene>
    <name evidence="14" type="primary">folK</name>
    <name evidence="14" type="ORF">NCTC12742_00236</name>
</gene>
<dbReference type="NCBIfam" id="TIGR01498">
    <property type="entry name" value="folK"/>
    <property type="match status" value="1"/>
</dbReference>
<dbReference type="InterPro" id="IPR000550">
    <property type="entry name" value="Hppk"/>
</dbReference>
<dbReference type="STRING" id="28091.SAMEA3174300_00922"/>
<dbReference type="SUPFAM" id="SSF55083">
    <property type="entry name" value="6-hydroxymethyl-7,8-dihydropterin pyrophosphokinase, HPPK"/>
    <property type="match status" value="1"/>
</dbReference>
<dbReference type="Proteomes" id="UP000272771">
    <property type="component" value="Chromosome"/>
</dbReference>
<dbReference type="PROSITE" id="PS00794">
    <property type="entry name" value="HPPK"/>
    <property type="match status" value="1"/>
</dbReference>
<dbReference type="CDD" id="cd00483">
    <property type="entry name" value="HPPK"/>
    <property type="match status" value="1"/>
</dbReference>
<reference evidence="14 15" key="1">
    <citation type="submission" date="2018-12" db="EMBL/GenBank/DDBJ databases">
        <authorList>
            <consortium name="Pathogen Informatics"/>
        </authorList>
    </citation>
    <scope>NUCLEOTIDE SEQUENCE [LARGE SCALE GENOMIC DNA]</scope>
    <source>
        <strain evidence="14 15">NCTC12742</strain>
    </source>
</reference>
<keyword evidence="7 14" id="KW-0418">Kinase</keyword>
<dbReference type="InterPro" id="IPR035907">
    <property type="entry name" value="Hppk_sf"/>
</dbReference>
<dbReference type="EC" id="2.7.6.3" evidence="3"/>
<evidence type="ECO:0000256" key="2">
    <source>
        <dbReference type="ARBA" id="ARBA00005810"/>
    </source>
</evidence>
<dbReference type="GO" id="GO:0046656">
    <property type="term" value="P:folic acid biosynthetic process"/>
    <property type="evidence" value="ECO:0007669"/>
    <property type="project" value="UniProtKB-KW"/>
</dbReference>
<dbReference type="Pfam" id="PF01288">
    <property type="entry name" value="HPPK"/>
    <property type="match status" value="1"/>
</dbReference>
<dbReference type="EMBL" id="LR134533">
    <property type="protein sequence ID" value="VEJ49535.1"/>
    <property type="molecule type" value="Genomic_DNA"/>
</dbReference>
<evidence type="ECO:0000256" key="11">
    <source>
        <dbReference type="ARBA" id="ARBA00029766"/>
    </source>
</evidence>
<evidence type="ECO:0000256" key="1">
    <source>
        <dbReference type="ARBA" id="ARBA00005051"/>
    </source>
</evidence>
<evidence type="ECO:0000256" key="3">
    <source>
        <dbReference type="ARBA" id="ARBA00013253"/>
    </source>
</evidence>
<dbReference type="Gene3D" id="3.30.70.560">
    <property type="entry name" value="7,8-Dihydro-6-hydroxymethylpterin-pyrophosphokinase HPPK"/>
    <property type="match status" value="1"/>
</dbReference>
<dbReference type="PANTHER" id="PTHR43071:SF1">
    <property type="entry name" value="2-AMINO-4-HYDROXY-6-HYDROXYMETHYLDIHYDROPTERIDINE PYROPHOSPHOKINASE"/>
    <property type="match status" value="1"/>
</dbReference>
<dbReference type="RefSeq" id="WP_004284343.1">
    <property type="nucleotide sequence ID" value="NZ_CAUJRG010000014.1"/>
</dbReference>
<evidence type="ECO:0000256" key="4">
    <source>
        <dbReference type="ARBA" id="ARBA00016218"/>
    </source>
</evidence>
<evidence type="ECO:0000313" key="14">
    <source>
        <dbReference type="EMBL" id="VEJ49535.1"/>
    </source>
</evidence>
<evidence type="ECO:0000259" key="13">
    <source>
        <dbReference type="PROSITE" id="PS00794"/>
    </source>
</evidence>
<feature type="domain" description="7,8-dihydro-6-hydroxymethylpterin-pyrophosphokinase" evidence="13">
    <location>
        <begin position="93"/>
        <end position="104"/>
    </location>
</feature>
<accession>A0A448VIE4</accession>
<dbReference type="GO" id="GO:0005524">
    <property type="term" value="F:ATP binding"/>
    <property type="evidence" value="ECO:0007669"/>
    <property type="project" value="UniProtKB-KW"/>
</dbReference>
<dbReference type="AlphaFoldDB" id="A0A448VIE4"/>
<keyword evidence="6" id="KW-0547">Nucleotide-binding</keyword>
<evidence type="ECO:0000313" key="15">
    <source>
        <dbReference type="Proteomes" id="UP000272771"/>
    </source>
</evidence>
<organism evidence="14 15">
    <name type="scientific">Neisseria weaveri</name>
    <dbReference type="NCBI Taxonomy" id="28091"/>
    <lineage>
        <taxon>Bacteria</taxon>
        <taxon>Pseudomonadati</taxon>
        <taxon>Pseudomonadota</taxon>
        <taxon>Betaproteobacteria</taxon>
        <taxon>Neisseriales</taxon>
        <taxon>Neisseriaceae</taxon>
        <taxon>Neisseria</taxon>
    </lineage>
</organism>
<keyword evidence="5 14" id="KW-0808">Transferase</keyword>
<dbReference type="UniPathway" id="UPA00077">
    <property type="reaction ID" value="UER00155"/>
</dbReference>
<dbReference type="PANTHER" id="PTHR43071">
    <property type="entry name" value="2-AMINO-4-HYDROXY-6-HYDROXYMETHYLDIHYDROPTERIDINE PYROPHOSPHOKINASE"/>
    <property type="match status" value="1"/>
</dbReference>
<protein>
    <recommendedName>
        <fullName evidence="4">2-amino-4-hydroxy-6-hydroxymethyldihydropteridine pyrophosphokinase</fullName>
        <ecNumber evidence="3">2.7.6.3</ecNumber>
    </recommendedName>
    <alternativeName>
        <fullName evidence="11">6-hydroxymethyl-7,8-dihydropterin pyrophosphokinase</fullName>
    </alternativeName>
    <alternativeName>
        <fullName evidence="12">7,8-dihydro-6-hydroxymethylpterin-pyrophosphokinase</fullName>
    </alternativeName>
</protein>
<dbReference type="GO" id="GO:0046654">
    <property type="term" value="P:tetrahydrofolate biosynthetic process"/>
    <property type="evidence" value="ECO:0007669"/>
    <property type="project" value="UniProtKB-UniPathway"/>
</dbReference>
<name>A0A448VIE4_9NEIS</name>
<keyword evidence="15" id="KW-1185">Reference proteome</keyword>
<keyword evidence="9" id="KW-0289">Folate biosynthesis</keyword>
<dbReference type="GO" id="GO:0016301">
    <property type="term" value="F:kinase activity"/>
    <property type="evidence" value="ECO:0007669"/>
    <property type="project" value="UniProtKB-KW"/>
</dbReference>
<comment type="pathway">
    <text evidence="1">Cofactor biosynthesis; tetrahydrofolate biosynthesis; 2-amino-4-hydroxy-6-hydroxymethyl-7,8-dihydropteridine diphosphate from 7,8-dihydroneopterin triphosphate: step 4/4.</text>
</comment>
<dbReference type="GO" id="GO:0003848">
    <property type="term" value="F:2-amino-4-hydroxy-6-hydroxymethyldihydropteridine diphosphokinase activity"/>
    <property type="evidence" value="ECO:0007669"/>
    <property type="project" value="UniProtKB-EC"/>
</dbReference>
<evidence type="ECO:0000256" key="5">
    <source>
        <dbReference type="ARBA" id="ARBA00022679"/>
    </source>
</evidence>
<evidence type="ECO:0000256" key="8">
    <source>
        <dbReference type="ARBA" id="ARBA00022840"/>
    </source>
</evidence>
<evidence type="ECO:0000256" key="10">
    <source>
        <dbReference type="ARBA" id="ARBA00029409"/>
    </source>
</evidence>
<evidence type="ECO:0000256" key="6">
    <source>
        <dbReference type="ARBA" id="ARBA00022741"/>
    </source>
</evidence>
<comment type="function">
    <text evidence="10">Catalyzes the transfer of pyrophosphate from adenosine triphosphate (ATP) to 6-hydroxymethyl-7,8-dihydropterin, an enzymatic step in folate biosynthesis pathway.</text>
</comment>
<comment type="similarity">
    <text evidence="2">Belongs to the HPPK family.</text>
</comment>
<evidence type="ECO:0000256" key="12">
    <source>
        <dbReference type="ARBA" id="ARBA00033413"/>
    </source>
</evidence>
<evidence type="ECO:0000256" key="7">
    <source>
        <dbReference type="ARBA" id="ARBA00022777"/>
    </source>
</evidence>
<keyword evidence="8" id="KW-0067">ATP-binding</keyword>
<evidence type="ECO:0000256" key="9">
    <source>
        <dbReference type="ARBA" id="ARBA00022909"/>
    </source>
</evidence>
<sequence>MMNKPGRIAVIALGSNLENPAKQVLSALDAINLHPEIKVEKASSLYLSEPVGYADQPDFVNAVCMVSTSLSPKTLLAELNTIEAQFGRERSFRNAPRTLDLDIVAYEGICSDDPHLTLPHPRAHERSFVMLPLAEIAPDFELPQRGVATVLAAGLGNEGIRLLKAGEIEAGTKENQ</sequence>
<proteinExistence type="inferred from homology"/>